<evidence type="ECO:0000313" key="2">
    <source>
        <dbReference type="EMBL" id="GLI60514.1"/>
    </source>
</evidence>
<reference evidence="2 3" key="1">
    <citation type="journal article" date="2023" name="IScience">
        <title>Expanded male sex-determining region conserved during the evolution of homothallism in the green alga Volvox.</title>
        <authorList>
            <person name="Yamamoto K."/>
            <person name="Matsuzaki R."/>
            <person name="Mahakham W."/>
            <person name="Heman W."/>
            <person name="Sekimoto H."/>
            <person name="Kawachi M."/>
            <person name="Minakuchi Y."/>
            <person name="Toyoda A."/>
            <person name="Nozaki H."/>
        </authorList>
    </citation>
    <scope>NUCLEOTIDE SEQUENCE [LARGE SCALE GENOMIC DNA]</scope>
    <source>
        <strain evidence="2 3">NIES-4468</strain>
    </source>
</reference>
<comment type="caution">
    <text evidence="2">The sequence shown here is derived from an EMBL/GenBank/DDBJ whole genome shotgun (WGS) entry which is preliminary data.</text>
</comment>
<gene>
    <name evidence="2" type="ORF">VaNZ11_002518</name>
</gene>
<protein>
    <submittedName>
        <fullName evidence="2">Uncharacterized protein</fullName>
    </submittedName>
</protein>
<keyword evidence="3" id="KW-1185">Reference proteome</keyword>
<organism evidence="2 3">
    <name type="scientific">Volvox africanus</name>
    <dbReference type="NCBI Taxonomy" id="51714"/>
    <lineage>
        <taxon>Eukaryota</taxon>
        <taxon>Viridiplantae</taxon>
        <taxon>Chlorophyta</taxon>
        <taxon>core chlorophytes</taxon>
        <taxon>Chlorophyceae</taxon>
        <taxon>CS clade</taxon>
        <taxon>Chlamydomonadales</taxon>
        <taxon>Volvocaceae</taxon>
        <taxon>Volvox</taxon>
    </lineage>
</organism>
<accession>A0ABQ5RTH3</accession>
<keyword evidence="1" id="KW-0472">Membrane</keyword>
<sequence>FYNPLSEPSVVRGVEVLLFSAIIAAFTTAVLSVFEAVVYRLIIMWLMSKHRHIAAKLGQRVKGFRHVYQVFGPIFLFRWLKHCSASEWLDWHRMCTALLDYVHPTSEVSYLSLKKTGRFWRYLLSNFPEMIDFLVSVQHEEREDFNRFIESMYEYFFDTREQHKHQVYYYVNNKFKAAFAQWLSSCEDYDRIFCQQVMKTALEK</sequence>
<proteinExistence type="predicted"/>
<evidence type="ECO:0000313" key="3">
    <source>
        <dbReference type="Proteomes" id="UP001165090"/>
    </source>
</evidence>
<keyword evidence="1" id="KW-0812">Transmembrane</keyword>
<feature type="non-terminal residue" evidence="2">
    <location>
        <position position="204"/>
    </location>
</feature>
<dbReference type="EMBL" id="BSDZ01000008">
    <property type="protein sequence ID" value="GLI60514.1"/>
    <property type="molecule type" value="Genomic_DNA"/>
</dbReference>
<feature type="non-terminal residue" evidence="2">
    <location>
        <position position="1"/>
    </location>
</feature>
<evidence type="ECO:0000256" key="1">
    <source>
        <dbReference type="SAM" id="Phobius"/>
    </source>
</evidence>
<name>A0ABQ5RTH3_9CHLO</name>
<dbReference type="Proteomes" id="UP001165090">
    <property type="component" value="Unassembled WGS sequence"/>
</dbReference>
<keyword evidence="1" id="KW-1133">Transmembrane helix</keyword>
<feature type="transmembrane region" description="Helical" evidence="1">
    <location>
        <begin position="16"/>
        <end position="42"/>
    </location>
</feature>